<reference evidence="1" key="1">
    <citation type="submission" date="2021-02" db="EMBL/GenBank/DDBJ databases">
        <authorList>
            <person name="Nowell W R."/>
        </authorList>
    </citation>
    <scope>NUCLEOTIDE SEQUENCE</scope>
</reference>
<organism evidence="1 2">
    <name type="scientific">Rotaria sordida</name>
    <dbReference type="NCBI Taxonomy" id="392033"/>
    <lineage>
        <taxon>Eukaryota</taxon>
        <taxon>Metazoa</taxon>
        <taxon>Spiralia</taxon>
        <taxon>Gnathifera</taxon>
        <taxon>Rotifera</taxon>
        <taxon>Eurotatoria</taxon>
        <taxon>Bdelloidea</taxon>
        <taxon>Philodinida</taxon>
        <taxon>Philodinidae</taxon>
        <taxon>Rotaria</taxon>
    </lineage>
</organism>
<comment type="caution">
    <text evidence="1">The sequence shown here is derived from an EMBL/GenBank/DDBJ whole genome shotgun (WGS) entry which is preliminary data.</text>
</comment>
<evidence type="ECO:0000313" key="1">
    <source>
        <dbReference type="EMBL" id="CAF3927121.1"/>
    </source>
</evidence>
<evidence type="ECO:0008006" key="3">
    <source>
        <dbReference type="Google" id="ProtNLM"/>
    </source>
</evidence>
<proteinExistence type="predicted"/>
<dbReference type="AlphaFoldDB" id="A0A819J3C2"/>
<accession>A0A819J3C2</accession>
<protein>
    <recommendedName>
        <fullName evidence="3">MAM domain-containing protein</fullName>
    </recommendedName>
</protein>
<dbReference type="EMBL" id="CAJOBE010004340">
    <property type="protein sequence ID" value="CAF3927121.1"/>
    <property type="molecule type" value="Genomic_DNA"/>
</dbReference>
<evidence type="ECO:0000313" key="2">
    <source>
        <dbReference type="Proteomes" id="UP000663874"/>
    </source>
</evidence>
<sequence>IYECDFEENTFCDWQIETTDKSWTIAFDPTAYAYVSVESTGGPVYFSTFDFRSLSKAVVVDDDVKIFNSICPSSHVGKFEDSSICVYQNDATVDFT</sequence>
<dbReference type="Proteomes" id="UP000663874">
    <property type="component" value="Unassembled WGS sequence"/>
</dbReference>
<feature type="non-terminal residue" evidence="1">
    <location>
        <position position="1"/>
    </location>
</feature>
<name>A0A819J3C2_9BILA</name>
<gene>
    <name evidence="1" type="ORF">FNK824_LOCUS21937</name>
</gene>